<dbReference type="Gene3D" id="6.10.140.2220">
    <property type="match status" value="1"/>
</dbReference>
<name>F8Q0B2_SERL3</name>
<dbReference type="AlphaFoldDB" id="F8Q0B2"/>
<dbReference type="HOGENOM" id="CLU_045561_0_0_1"/>
<evidence type="ECO:0000256" key="2">
    <source>
        <dbReference type="ARBA" id="ARBA00022771"/>
    </source>
</evidence>
<evidence type="ECO:0000256" key="1">
    <source>
        <dbReference type="ARBA" id="ARBA00022723"/>
    </source>
</evidence>
<keyword evidence="2 4" id="KW-0863">Zinc-finger</keyword>
<dbReference type="EMBL" id="GL945481">
    <property type="protein sequence ID" value="EGN98562.1"/>
    <property type="molecule type" value="Genomic_DNA"/>
</dbReference>
<dbReference type="Proteomes" id="UP000008063">
    <property type="component" value="Unassembled WGS sequence"/>
</dbReference>
<keyword evidence="5" id="KW-1133">Transmembrane helix</keyword>
<keyword evidence="3" id="KW-0862">Zinc</keyword>
<dbReference type="OrthoDB" id="341421at2759"/>
<reference evidence="8" key="1">
    <citation type="journal article" date="2011" name="Science">
        <title>The plant cell wall-decomposing machinery underlies the functional diversity of forest fungi.</title>
        <authorList>
            <person name="Eastwood D.C."/>
            <person name="Floudas D."/>
            <person name="Binder M."/>
            <person name="Majcherczyk A."/>
            <person name="Schneider P."/>
            <person name="Aerts A."/>
            <person name="Asiegbu F.O."/>
            <person name="Baker S.E."/>
            <person name="Barry K."/>
            <person name="Bendiksby M."/>
            <person name="Blumentritt M."/>
            <person name="Coutinho P.M."/>
            <person name="Cullen D."/>
            <person name="de Vries R.P."/>
            <person name="Gathman A."/>
            <person name="Goodell B."/>
            <person name="Henrissat B."/>
            <person name="Ihrmark K."/>
            <person name="Kauserud H."/>
            <person name="Kohler A."/>
            <person name="LaButti K."/>
            <person name="Lapidus A."/>
            <person name="Lavin J.L."/>
            <person name="Lee Y.-H."/>
            <person name="Lindquist E."/>
            <person name="Lilly W."/>
            <person name="Lucas S."/>
            <person name="Morin E."/>
            <person name="Murat C."/>
            <person name="Oguiza J.A."/>
            <person name="Park J."/>
            <person name="Pisabarro A.G."/>
            <person name="Riley R."/>
            <person name="Rosling A."/>
            <person name="Salamov A."/>
            <person name="Schmidt O."/>
            <person name="Schmutz J."/>
            <person name="Skrede I."/>
            <person name="Stenlid J."/>
            <person name="Wiebenga A."/>
            <person name="Xie X."/>
            <person name="Kuees U."/>
            <person name="Hibbett D.S."/>
            <person name="Hoffmeister D."/>
            <person name="Hoegberg N."/>
            <person name="Martin F."/>
            <person name="Grigoriev I.V."/>
            <person name="Watkinson S.C."/>
        </authorList>
    </citation>
    <scope>NUCLEOTIDE SEQUENCE [LARGE SCALE GENOMIC DNA]</scope>
    <source>
        <strain evidence="8">strain S7.3</strain>
    </source>
</reference>
<dbReference type="GO" id="GO:0008270">
    <property type="term" value="F:zinc ion binding"/>
    <property type="evidence" value="ECO:0007669"/>
    <property type="project" value="UniProtKB-KW"/>
</dbReference>
<keyword evidence="1" id="KW-0479">Metal-binding</keyword>
<sequence>MSLTGNLRSVHLPLKDLVKCAVCSKKKDLRLCSSCGEQTYCSAECQKNDWPTHKTSCGKTDRINLESFYPFIAIIVDQCHMHKDKPMHPATLHKIVNTPNPNVHPTQLPDGSVAKAVILGDPQPLTQIGAPSWWPSALSDNVRGKMMRRFLREGYLPHILIAVCLGLLAEVYTTTSGLRYGKQRRVRLRQHTSPISDFGIAYGSARVTAQDKLAYLYLSDGSMVKGQDPDNHYWLYFTTVRGQEFILECGMFTFNMSQIIASQPYLSANDPSMPFVPAFFRDRMIQKNTPELHRERKRFSVLRNPALQRAVANSETGFTAQDLQAITSFFQTVSGKIPSESDKDVLQAFMLHSCRAFADVIESGRWKGFPVEPVLAIEADPGELDDIDDSSEEWWQYLQNWKKMKKSGKVGEETMRQAFLDWERKNGRKKRS</sequence>
<dbReference type="InParanoid" id="F8Q0B2"/>
<evidence type="ECO:0000256" key="4">
    <source>
        <dbReference type="PROSITE-ProRule" id="PRU00134"/>
    </source>
</evidence>
<evidence type="ECO:0000313" key="7">
    <source>
        <dbReference type="EMBL" id="EGN98562.1"/>
    </source>
</evidence>
<organism evidence="8">
    <name type="scientific">Serpula lacrymans var. lacrymans (strain S7.3)</name>
    <name type="common">Dry rot fungus</name>
    <dbReference type="NCBI Taxonomy" id="936435"/>
    <lineage>
        <taxon>Eukaryota</taxon>
        <taxon>Fungi</taxon>
        <taxon>Dikarya</taxon>
        <taxon>Basidiomycota</taxon>
        <taxon>Agaricomycotina</taxon>
        <taxon>Agaricomycetes</taxon>
        <taxon>Agaricomycetidae</taxon>
        <taxon>Boletales</taxon>
        <taxon>Coniophorineae</taxon>
        <taxon>Serpulaceae</taxon>
        <taxon>Serpula</taxon>
    </lineage>
</organism>
<evidence type="ECO:0000256" key="5">
    <source>
        <dbReference type="SAM" id="Phobius"/>
    </source>
</evidence>
<dbReference type="PROSITE" id="PS01360">
    <property type="entry name" value="ZF_MYND_1"/>
    <property type="match status" value="1"/>
</dbReference>
<evidence type="ECO:0000259" key="6">
    <source>
        <dbReference type="PROSITE" id="PS50865"/>
    </source>
</evidence>
<dbReference type="STRING" id="936435.F8Q0B2"/>
<feature type="transmembrane region" description="Helical" evidence="5">
    <location>
        <begin position="155"/>
        <end position="173"/>
    </location>
</feature>
<evidence type="ECO:0000313" key="8">
    <source>
        <dbReference type="Proteomes" id="UP000008063"/>
    </source>
</evidence>
<dbReference type="SUPFAM" id="SSF144232">
    <property type="entry name" value="HIT/MYND zinc finger-like"/>
    <property type="match status" value="1"/>
</dbReference>
<proteinExistence type="predicted"/>
<evidence type="ECO:0000256" key="3">
    <source>
        <dbReference type="ARBA" id="ARBA00022833"/>
    </source>
</evidence>
<protein>
    <recommendedName>
        <fullName evidence="6">MYND-type domain-containing protein</fullName>
    </recommendedName>
</protein>
<accession>F8Q0B2</accession>
<dbReference type="PROSITE" id="PS50865">
    <property type="entry name" value="ZF_MYND_2"/>
    <property type="match status" value="1"/>
</dbReference>
<dbReference type="Pfam" id="PF01753">
    <property type="entry name" value="zf-MYND"/>
    <property type="match status" value="1"/>
</dbReference>
<dbReference type="OMA" id="DPDDHYW"/>
<keyword evidence="8" id="KW-1185">Reference proteome</keyword>
<feature type="domain" description="MYND-type" evidence="6">
    <location>
        <begin position="20"/>
        <end position="57"/>
    </location>
</feature>
<gene>
    <name evidence="7" type="ORF">SERLA73DRAFT_183631</name>
</gene>
<dbReference type="InterPro" id="IPR002893">
    <property type="entry name" value="Znf_MYND"/>
</dbReference>
<keyword evidence="5" id="KW-0472">Membrane</keyword>
<keyword evidence="5" id="KW-0812">Transmembrane</keyword>